<feature type="transmembrane region" description="Helical" evidence="15">
    <location>
        <begin position="400"/>
        <end position="424"/>
    </location>
</feature>
<feature type="transmembrane region" description="Helical" evidence="15">
    <location>
        <begin position="97"/>
        <end position="116"/>
    </location>
</feature>
<comment type="similarity">
    <text evidence="3">Belongs to the multi antimicrobial extrusion (MATE) (TC 2.A.66.1) family. MepA subfamily.</text>
</comment>
<evidence type="ECO:0000256" key="6">
    <source>
        <dbReference type="ARBA" id="ARBA00022448"/>
    </source>
</evidence>
<evidence type="ECO:0000256" key="7">
    <source>
        <dbReference type="ARBA" id="ARBA00022449"/>
    </source>
</evidence>
<reference evidence="16 17" key="1">
    <citation type="journal article" date="2017" name="BMC Genomics">
        <title>Comparative genomic and phylogenomic analyses of the Bifidobacteriaceae family.</title>
        <authorList>
            <person name="Lugli G.A."/>
            <person name="Milani C."/>
            <person name="Turroni F."/>
            <person name="Duranti S."/>
            <person name="Mancabelli L."/>
            <person name="Mangifesta M."/>
            <person name="Ferrario C."/>
            <person name="Modesto M."/>
            <person name="Mattarelli P."/>
            <person name="Jiri K."/>
            <person name="van Sinderen D."/>
            <person name="Ventura M."/>
        </authorList>
    </citation>
    <scope>NUCLEOTIDE SEQUENCE [LARGE SCALE GENOMIC DNA]</scope>
    <source>
        <strain evidence="16 17">DSM 28807</strain>
    </source>
</reference>
<evidence type="ECO:0000256" key="13">
    <source>
        <dbReference type="ARBA" id="ARBA00023251"/>
    </source>
</evidence>
<dbReference type="Pfam" id="PF01554">
    <property type="entry name" value="MatE"/>
    <property type="match status" value="2"/>
</dbReference>
<sequence>MDVAESNGLASKPIGRLVWSLAVPAVVAQACNAMYTIVDRLFLARIPGVGDLAMTGVGVCFPITLAISAFAMLIGMGGAPLASIQLGRGDKRQAERLLGVSVAALLVIAIVIPTILQLTKEPILMAFGASADTLPYAERFLTIYLSGTVCVMAALGLNTFITAQGKARVAMVSTMIGALSSIALDWLFIIELDMGVEGAALANVIAQTLAALWIVRFLASQRSTIRLRVRDIRIDRRILNILALGVSPFIMQITESLIQVVFNSSLQRYGGDHYVAAMTIMTSLMQLIFIFSQGIQQGVQPIIGYNFGARLFDRVRRTYRSMMVVQVAINSTMTLLFALFPAALASLFTTDATIAGIVTRTLPYYCCGMGLFGIQNIVQCSFVGMGQAKPSLFLAIFRKIILLVPLALILPHVAGLGVTGVFLAEPISDITSAIVAGVLFHRLIPALLQE</sequence>
<dbReference type="GO" id="GO:0005886">
    <property type="term" value="C:plasma membrane"/>
    <property type="evidence" value="ECO:0007669"/>
    <property type="project" value="UniProtKB-SubCell"/>
</dbReference>
<protein>
    <recommendedName>
        <fullName evidence="5">Multidrug export protein MepA</fullName>
    </recommendedName>
    <alternativeName>
        <fullName evidence="14">Multidrug-efflux transporter</fullName>
    </alternativeName>
    <alternativeName>
        <fullName evidence="4">Probable multidrug resistance protein NorM</fullName>
    </alternativeName>
</protein>
<evidence type="ECO:0000256" key="11">
    <source>
        <dbReference type="ARBA" id="ARBA00023065"/>
    </source>
</evidence>
<evidence type="ECO:0000256" key="5">
    <source>
        <dbReference type="ARBA" id="ARBA00022106"/>
    </source>
</evidence>
<dbReference type="GO" id="GO:0046677">
    <property type="term" value="P:response to antibiotic"/>
    <property type="evidence" value="ECO:0007669"/>
    <property type="project" value="UniProtKB-KW"/>
</dbReference>
<keyword evidence="17" id="KW-1185">Reference proteome</keyword>
<comment type="function">
    <text evidence="1">Multidrug efflux pump.</text>
</comment>
<dbReference type="PIRSF" id="PIRSF006603">
    <property type="entry name" value="DinF"/>
    <property type="match status" value="1"/>
</dbReference>
<evidence type="ECO:0000256" key="12">
    <source>
        <dbReference type="ARBA" id="ARBA00023136"/>
    </source>
</evidence>
<dbReference type="InterPro" id="IPR045070">
    <property type="entry name" value="MATE_MepA-like"/>
</dbReference>
<evidence type="ECO:0000256" key="9">
    <source>
        <dbReference type="ARBA" id="ARBA00022692"/>
    </source>
</evidence>
<evidence type="ECO:0000313" key="16">
    <source>
        <dbReference type="EMBL" id="OZG60110.1"/>
    </source>
</evidence>
<dbReference type="NCBIfam" id="TIGR00797">
    <property type="entry name" value="matE"/>
    <property type="match status" value="1"/>
</dbReference>
<evidence type="ECO:0000256" key="10">
    <source>
        <dbReference type="ARBA" id="ARBA00022989"/>
    </source>
</evidence>
<feature type="transmembrane region" description="Helical" evidence="15">
    <location>
        <begin position="324"/>
        <end position="350"/>
    </location>
</feature>
<proteinExistence type="inferred from homology"/>
<keyword evidence="10 15" id="KW-1133">Transmembrane helix</keyword>
<comment type="caution">
    <text evidence="16">The sequence shown here is derived from an EMBL/GenBank/DDBJ whole genome shotgun (WGS) entry which is preliminary data.</text>
</comment>
<dbReference type="GO" id="GO:0006811">
    <property type="term" value="P:monoatomic ion transport"/>
    <property type="evidence" value="ECO:0007669"/>
    <property type="project" value="UniProtKB-KW"/>
</dbReference>
<dbReference type="InterPro" id="IPR002528">
    <property type="entry name" value="MATE_fam"/>
</dbReference>
<evidence type="ECO:0000256" key="15">
    <source>
        <dbReference type="SAM" id="Phobius"/>
    </source>
</evidence>
<organism evidence="16 17">
    <name type="scientific">Bifidobacterium lemurum</name>
    <dbReference type="NCBI Taxonomy" id="1603886"/>
    <lineage>
        <taxon>Bacteria</taxon>
        <taxon>Bacillati</taxon>
        <taxon>Actinomycetota</taxon>
        <taxon>Actinomycetes</taxon>
        <taxon>Bifidobacteriales</taxon>
        <taxon>Bifidobacteriaceae</taxon>
        <taxon>Bifidobacterium</taxon>
    </lineage>
</organism>
<dbReference type="PANTHER" id="PTHR43298">
    <property type="entry name" value="MULTIDRUG RESISTANCE PROTEIN NORM-RELATED"/>
    <property type="match status" value="1"/>
</dbReference>
<feature type="transmembrane region" description="Helical" evidence="15">
    <location>
        <begin position="17"/>
        <end position="38"/>
    </location>
</feature>
<dbReference type="InterPro" id="IPR050222">
    <property type="entry name" value="MATE_MdtK"/>
</dbReference>
<evidence type="ECO:0000256" key="2">
    <source>
        <dbReference type="ARBA" id="ARBA00004651"/>
    </source>
</evidence>
<dbReference type="STRING" id="1603886.GCA_001895165_02192"/>
<feature type="transmembrane region" description="Helical" evidence="15">
    <location>
        <begin position="239"/>
        <end position="262"/>
    </location>
</feature>
<accession>A0A261FLP2</accession>
<dbReference type="RefSeq" id="WP_072727033.1">
    <property type="nucleotide sequence ID" value="NZ_BDIS01000031.1"/>
</dbReference>
<comment type="subcellular location">
    <subcellularLocation>
        <location evidence="2">Cell membrane</location>
        <topology evidence="2">Multi-pass membrane protein</topology>
    </subcellularLocation>
</comment>
<dbReference type="OrthoDB" id="9811110at2"/>
<keyword evidence="13" id="KW-0046">Antibiotic resistance</keyword>
<name>A0A261FLP2_9BIFI</name>
<feature type="transmembrane region" description="Helical" evidence="15">
    <location>
        <begin position="136"/>
        <end position="157"/>
    </location>
</feature>
<evidence type="ECO:0000256" key="4">
    <source>
        <dbReference type="ARBA" id="ARBA00020268"/>
    </source>
</evidence>
<feature type="transmembrane region" description="Helical" evidence="15">
    <location>
        <begin position="169"/>
        <end position="189"/>
    </location>
</feature>
<evidence type="ECO:0000313" key="17">
    <source>
        <dbReference type="Proteomes" id="UP000216352"/>
    </source>
</evidence>
<dbReference type="CDD" id="cd13143">
    <property type="entry name" value="MATE_MepA_like"/>
    <property type="match status" value="1"/>
</dbReference>
<dbReference type="EMBL" id="MWWX01000018">
    <property type="protein sequence ID" value="OZG60110.1"/>
    <property type="molecule type" value="Genomic_DNA"/>
</dbReference>
<dbReference type="InterPro" id="IPR048279">
    <property type="entry name" value="MdtK-like"/>
</dbReference>
<keyword evidence="7" id="KW-0050">Antiport</keyword>
<dbReference type="GO" id="GO:0015297">
    <property type="term" value="F:antiporter activity"/>
    <property type="evidence" value="ECO:0007669"/>
    <property type="project" value="UniProtKB-KW"/>
</dbReference>
<dbReference type="Proteomes" id="UP000216352">
    <property type="component" value="Unassembled WGS sequence"/>
</dbReference>
<evidence type="ECO:0000256" key="8">
    <source>
        <dbReference type="ARBA" id="ARBA00022475"/>
    </source>
</evidence>
<dbReference type="AlphaFoldDB" id="A0A261FLP2"/>
<keyword evidence="12 15" id="KW-0472">Membrane</keyword>
<dbReference type="PANTHER" id="PTHR43298:SF2">
    <property type="entry name" value="FMN_FAD EXPORTER YEEO-RELATED"/>
    <property type="match status" value="1"/>
</dbReference>
<evidence type="ECO:0000256" key="1">
    <source>
        <dbReference type="ARBA" id="ARBA00003408"/>
    </source>
</evidence>
<feature type="transmembrane region" description="Helical" evidence="15">
    <location>
        <begin position="274"/>
        <end position="291"/>
    </location>
</feature>
<evidence type="ECO:0000256" key="3">
    <source>
        <dbReference type="ARBA" id="ARBA00008417"/>
    </source>
</evidence>
<keyword evidence="6" id="KW-0813">Transport</keyword>
<keyword evidence="9 15" id="KW-0812">Transmembrane</keyword>
<keyword evidence="11" id="KW-0406">Ion transport</keyword>
<feature type="transmembrane region" description="Helical" evidence="15">
    <location>
        <begin position="201"/>
        <end position="219"/>
    </location>
</feature>
<gene>
    <name evidence="16" type="ORF">BLEM_2050</name>
</gene>
<keyword evidence="8" id="KW-1003">Cell membrane</keyword>
<feature type="transmembrane region" description="Helical" evidence="15">
    <location>
        <begin position="53"/>
        <end position="76"/>
    </location>
</feature>
<dbReference type="GO" id="GO:0042910">
    <property type="term" value="F:xenobiotic transmembrane transporter activity"/>
    <property type="evidence" value="ECO:0007669"/>
    <property type="project" value="InterPro"/>
</dbReference>
<evidence type="ECO:0000256" key="14">
    <source>
        <dbReference type="ARBA" id="ARBA00031636"/>
    </source>
</evidence>
<feature type="transmembrane region" description="Helical" evidence="15">
    <location>
        <begin position="362"/>
        <end position="388"/>
    </location>
</feature>